<keyword evidence="5 9" id="KW-0479">Metal-binding</keyword>
<dbReference type="NCBIfam" id="TIGR00043">
    <property type="entry name" value="rRNA maturation RNase YbeY"/>
    <property type="match status" value="1"/>
</dbReference>
<dbReference type="Proteomes" id="UP000823877">
    <property type="component" value="Unassembled WGS sequence"/>
</dbReference>
<evidence type="ECO:0000256" key="2">
    <source>
        <dbReference type="ARBA" id="ARBA00022517"/>
    </source>
</evidence>
<evidence type="ECO:0000256" key="4">
    <source>
        <dbReference type="ARBA" id="ARBA00022722"/>
    </source>
</evidence>
<protein>
    <recommendedName>
        <fullName evidence="9">Endoribonuclease YbeY</fullName>
        <ecNumber evidence="9">3.1.-.-</ecNumber>
    </recommendedName>
</protein>
<comment type="subcellular location">
    <subcellularLocation>
        <location evidence="9">Cytoplasm</location>
    </subcellularLocation>
</comment>
<comment type="cofactor">
    <cofactor evidence="9">
        <name>Zn(2+)</name>
        <dbReference type="ChEBI" id="CHEBI:29105"/>
    </cofactor>
    <text evidence="9">Binds 1 zinc ion.</text>
</comment>
<comment type="caution">
    <text evidence="10">The sequence shown here is derived from an EMBL/GenBank/DDBJ whole genome shotgun (WGS) entry which is preliminary data.</text>
</comment>
<dbReference type="GO" id="GO:0006364">
    <property type="term" value="P:rRNA processing"/>
    <property type="evidence" value="ECO:0007669"/>
    <property type="project" value="UniProtKB-UniRule"/>
</dbReference>
<comment type="similarity">
    <text evidence="1 9">Belongs to the endoribonuclease YbeY family.</text>
</comment>
<dbReference type="AlphaFoldDB" id="A0A9D2MIU9"/>
<dbReference type="EC" id="3.1.-.-" evidence="9"/>
<feature type="binding site" evidence="9">
    <location>
        <position position="123"/>
    </location>
    <ligand>
        <name>Zn(2+)</name>
        <dbReference type="ChEBI" id="CHEBI:29105"/>
        <note>catalytic</note>
    </ligand>
</feature>
<evidence type="ECO:0000256" key="3">
    <source>
        <dbReference type="ARBA" id="ARBA00022552"/>
    </source>
</evidence>
<dbReference type="GO" id="GO:0004222">
    <property type="term" value="F:metalloendopeptidase activity"/>
    <property type="evidence" value="ECO:0007669"/>
    <property type="project" value="InterPro"/>
</dbReference>
<evidence type="ECO:0000313" key="11">
    <source>
        <dbReference type="Proteomes" id="UP000823877"/>
    </source>
</evidence>
<dbReference type="GO" id="GO:0008270">
    <property type="term" value="F:zinc ion binding"/>
    <property type="evidence" value="ECO:0007669"/>
    <property type="project" value="UniProtKB-UniRule"/>
</dbReference>
<dbReference type="InterPro" id="IPR002036">
    <property type="entry name" value="YbeY"/>
</dbReference>
<dbReference type="InterPro" id="IPR023091">
    <property type="entry name" value="MetalPrtase_cat_dom_sf_prd"/>
</dbReference>
<keyword evidence="7 9" id="KW-0378">Hydrolase</keyword>
<gene>
    <name evidence="9 10" type="primary">ybeY</name>
    <name evidence="10" type="ORF">IAA37_08090</name>
</gene>
<dbReference type="PROSITE" id="PS01306">
    <property type="entry name" value="UPF0054"/>
    <property type="match status" value="1"/>
</dbReference>
<keyword evidence="3 9" id="KW-0698">rRNA processing</keyword>
<dbReference type="PANTHER" id="PTHR46986">
    <property type="entry name" value="ENDORIBONUCLEASE YBEY, CHLOROPLASTIC"/>
    <property type="match status" value="1"/>
</dbReference>
<reference evidence="10" key="1">
    <citation type="journal article" date="2021" name="PeerJ">
        <title>Extensive microbial diversity within the chicken gut microbiome revealed by metagenomics and culture.</title>
        <authorList>
            <person name="Gilroy R."/>
            <person name="Ravi A."/>
            <person name="Getino M."/>
            <person name="Pursley I."/>
            <person name="Horton D.L."/>
            <person name="Alikhan N.F."/>
            <person name="Baker D."/>
            <person name="Gharbi K."/>
            <person name="Hall N."/>
            <person name="Watson M."/>
            <person name="Adriaenssens E.M."/>
            <person name="Foster-Nyarko E."/>
            <person name="Jarju S."/>
            <person name="Secka A."/>
            <person name="Antonio M."/>
            <person name="Oren A."/>
            <person name="Chaudhuri R.R."/>
            <person name="La Ragione R."/>
            <person name="Hildebrand F."/>
            <person name="Pallen M.J."/>
        </authorList>
    </citation>
    <scope>NUCLEOTIDE SEQUENCE</scope>
    <source>
        <strain evidence="10">CHK188-16595</strain>
    </source>
</reference>
<evidence type="ECO:0000256" key="9">
    <source>
        <dbReference type="HAMAP-Rule" id="MF_00009"/>
    </source>
</evidence>
<dbReference type="HAMAP" id="MF_00009">
    <property type="entry name" value="Endoribonucl_YbeY"/>
    <property type="match status" value="1"/>
</dbReference>
<proteinExistence type="inferred from homology"/>
<evidence type="ECO:0000313" key="10">
    <source>
        <dbReference type="EMBL" id="HJB75610.1"/>
    </source>
</evidence>
<organism evidence="10 11">
    <name type="scientific">Candidatus Eubacterium faecale</name>
    <dbReference type="NCBI Taxonomy" id="2838568"/>
    <lineage>
        <taxon>Bacteria</taxon>
        <taxon>Bacillati</taxon>
        <taxon>Bacillota</taxon>
        <taxon>Clostridia</taxon>
        <taxon>Eubacteriales</taxon>
        <taxon>Eubacteriaceae</taxon>
        <taxon>Eubacterium</taxon>
    </lineage>
</organism>
<accession>A0A9D2MIU9</accession>
<dbReference type="SUPFAM" id="SSF55486">
    <property type="entry name" value="Metalloproteases ('zincins'), catalytic domain"/>
    <property type="match status" value="1"/>
</dbReference>
<dbReference type="Gene3D" id="3.40.390.30">
    <property type="entry name" value="Metalloproteases ('zincins'), catalytic domain"/>
    <property type="match status" value="1"/>
</dbReference>
<sequence length="168" mass="19261">MNKVKVIISNTQKKVKIPTGIRLLIRRCCHAVLQLENFDGSAEVSVRFVDNEEIRKLNKQYRNIDKETDVLSFPMGENGVYDVNHDTGAKILGDIVISMEKAVEQAKMYNHPLQREVGFLTVHSMLHLLGYDHEAGGIEAVHMREKEETVLTQIGWKRDNSYYMGDEE</sequence>
<dbReference type="EMBL" id="DWXN01000012">
    <property type="protein sequence ID" value="HJB75610.1"/>
    <property type="molecule type" value="Genomic_DNA"/>
</dbReference>
<keyword evidence="8 9" id="KW-0862">Zinc</keyword>
<keyword evidence="9" id="KW-0963">Cytoplasm</keyword>
<dbReference type="GO" id="GO:0004521">
    <property type="term" value="F:RNA endonuclease activity"/>
    <property type="evidence" value="ECO:0007669"/>
    <property type="project" value="UniProtKB-UniRule"/>
</dbReference>
<evidence type="ECO:0000256" key="6">
    <source>
        <dbReference type="ARBA" id="ARBA00022759"/>
    </source>
</evidence>
<feature type="binding site" evidence="9">
    <location>
        <position position="133"/>
    </location>
    <ligand>
        <name>Zn(2+)</name>
        <dbReference type="ChEBI" id="CHEBI:29105"/>
        <note>catalytic</note>
    </ligand>
</feature>
<evidence type="ECO:0000256" key="8">
    <source>
        <dbReference type="ARBA" id="ARBA00022833"/>
    </source>
</evidence>
<evidence type="ECO:0000256" key="7">
    <source>
        <dbReference type="ARBA" id="ARBA00022801"/>
    </source>
</evidence>
<dbReference type="GO" id="GO:0005737">
    <property type="term" value="C:cytoplasm"/>
    <property type="evidence" value="ECO:0007669"/>
    <property type="project" value="UniProtKB-SubCell"/>
</dbReference>
<dbReference type="InterPro" id="IPR020549">
    <property type="entry name" value="YbeY_CS"/>
</dbReference>
<name>A0A9D2MIU9_9FIRM</name>
<evidence type="ECO:0000256" key="5">
    <source>
        <dbReference type="ARBA" id="ARBA00022723"/>
    </source>
</evidence>
<keyword evidence="6 9" id="KW-0255">Endonuclease</keyword>
<dbReference type="PANTHER" id="PTHR46986:SF1">
    <property type="entry name" value="ENDORIBONUCLEASE YBEY, CHLOROPLASTIC"/>
    <property type="match status" value="1"/>
</dbReference>
<evidence type="ECO:0000256" key="1">
    <source>
        <dbReference type="ARBA" id="ARBA00010875"/>
    </source>
</evidence>
<reference evidence="10" key="2">
    <citation type="submission" date="2021-04" db="EMBL/GenBank/DDBJ databases">
        <authorList>
            <person name="Gilroy R."/>
        </authorList>
    </citation>
    <scope>NUCLEOTIDE SEQUENCE</scope>
    <source>
        <strain evidence="10">CHK188-16595</strain>
    </source>
</reference>
<feature type="binding site" evidence="9">
    <location>
        <position position="127"/>
    </location>
    <ligand>
        <name>Zn(2+)</name>
        <dbReference type="ChEBI" id="CHEBI:29105"/>
        <note>catalytic</note>
    </ligand>
</feature>
<keyword evidence="2 9" id="KW-0690">Ribosome biogenesis</keyword>
<dbReference type="Pfam" id="PF02130">
    <property type="entry name" value="YbeY"/>
    <property type="match status" value="1"/>
</dbReference>
<keyword evidence="4 9" id="KW-0540">Nuclease</keyword>
<comment type="function">
    <text evidence="9">Single strand-specific metallo-endoribonuclease involved in late-stage 70S ribosome quality control and in maturation of the 3' terminus of the 16S rRNA.</text>
</comment>